<name>A0A1J4U6P9_9BACT</name>
<keyword evidence="5 7" id="KW-0472">Membrane</keyword>
<evidence type="ECO:0000256" key="2">
    <source>
        <dbReference type="ARBA" id="ARBA00022448"/>
    </source>
</evidence>
<sequence length="128" mass="14648">MKISNRQFAEALYELTIGLVEKDLDTTLEAFVKFLSKNRRLKQGNNIIVEFEKIAKKKQGIIEIEITSARKLDKDIVEKIKESFAKQVEAVEKIDESLIGGVRVKLEDRILDASVRMQLINLKKSLTT</sequence>
<dbReference type="EMBL" id="MNVC01000019">
    <property type="protein sequence ID" value="OIO19568.1"/>
    <property type="molecule type" value="Genomic_DNA"/>
</dbReference>
<comment type="similarity">
    <text evidence="7">Belongs to the ATPase delta chain family.</text>
</comment>
<evidence type="ECO:0000313" key="8">
    <source>
        <dbReference type="EMBL" id="OIO19568.1"/>
    </source>
</evidence>
<comment type="caution">
    <text evidence="8">The sequence shown here is derived from an EMBL/GenBank/DDBJ whole genome shotgun (WGS) entry which is preliminary data.</text>
</comment>
<reference evidence="8 9" key="1">
    <citation type="journal article" date="2016" name="Environ. Microbiol.">
        <title>Genomic resolution of a cold subsurface aquifer community provides metabolic insights for novel microbes adapted to high CO concentrations.</title>
        <authorList>
            <person name="Probst A.J."/>
            <person name="Castelle C.J."/>
            <person name="Singh A."/>
            <person name="Brown C.T."/>
            <person name="Anantharaman K."/>
            <person name="Sharon I."/>
            <person name="Hug L.A."/>
            <person name="Burstein D."/>
            <person name="Emerson J.B."/>
            <person name="Thomas B.C."/>
            <person name="Banfield J.F."/>
        </authorList>
    </citation>
    <scope>NUCLEOTIDE SEQUENCE [LARGE SCALE GENOMIC DNA]</scope>
    <source>
        <strain evidence="8">CG1_02_32_51</strain>
    </source>
</reference>
<evidence type="ECO:0000256" key="3">
    <source>
        <dbReference type="ARBA" id="ARBA00022781"/>
    </source>
</evidence>
<dbReference type="AlphaFoldDB" id="A0A1J4U6P9"/>
<protein>
    <recommendedName>
        <fullName evidence="7">ATP synthase subunit delta</fullName>
    </recommendedName>
    <alternativeName>
        <fullName evidence="7">ATP synthase F(1) sector subunit delta</fullName>
    </alternativeName>
    <alternativeName>
        <fullName evidence="7">F-type ATPase subunit delta</fullName>
        <shortName evidence="7">F-ATPase subunit delta</shortName>
    </alternativeName>
</protein>
<dbReference type="Proteomes" id="UP000181941">
    <property type="component" value="Unassembled WGS sequence"/>
</dbReference>
<keyword evidence="3 7" id="KW-0375">Hydrogen ion transport</keyword>
<comment type="function">
    <text evidence="7">F(1)F(0) ATP synthase produces ATP from ADP in the presence of a proton or sodium gradient. F-type ATPases consist of two structural domains, F(1) containing the extramembraneous catalytic core and F(0) containing the membrane proton channel, linked together by a central stalk and a peripheral stalk. During catalysis, ATP synthesis in the catalytic domain of F(1) is coupled via a rotary mechanism of the central stalk subunits to proton translocation.</text>
</comment>
<dbReference type="STRING" id="1805238.AUJ23_01895"/>
<dbReference type="NCBIfam" id="TIGR01145">
    <property type="entry name" value="ATP_synt_delta"/>
    <property type="match status" value="1"/>
</dbReference>
<dbReference type="GO" id="GO:0045259">
    <property type="term" value="C:proton-transporting ATP synthase complex"/>
    <property type="evidence" value="ECO:0007669"/>
    <property type="project" value="UniProtKB-KW"/>
</dbReference>
<comment type="function">
    <text evidence="7">This protein is part of the stalk that links CF(0) to CF(1). It either transmits conformational changes from CF(0) to CF(1) or is implicated in proton conduction.</text>
</comment>
<keyword evidence="7" id="KW-1003">Cell membrane</keyword>
<accession>A0A1J4U6P9</accession>
<evidence type="ECO:0000256" key="5">
    <source>
        <dbReference type="ARBA" id="ARBA00023136"/>
    </source>
</evidence>
<keyword evidence="6 7" id="KW-0066">ATP synthesis</keyword>
<keyword evidence="7" id="KW-0139">CF(1)</keyword>
<keyword evidence="2 7" id="KW-0813">Transport</keyword>
<keyword evidence="4 7" id="KW-0406">Ion transport</keyword>
<dbReference type="PANTHER" id="PTHR11910">
    <property type="entry name" value="ATP SYNTHASE DELTA CHAIN"/>
    <property type="match status" value="1"/>
</dbReference>
<comment type="subcellular location">
    <subcellularLocation>
        <location evidence="7">Cell membrane</location>
        <topology evidence="7">Peripheral membrane protein</topology>
    </subcellularLocation>
    <subcellularLocation>
        <location evidence="1">Membrane</location>
    </subcellularLocation>
</comment>
<dbReference type="Pfam" id="PF00213">
    <property type="entry name" value="OSCP"/>
    <property type="match status" value="1"/>
</dbReference>
<dbReference type="HAMAP" id="MF_01416">
    <property type="entry name" value="ATP_synth_delta_bact"/>
    <property type="match status" value="1"/>
</dbReference>
<proteinExistence type="inferred from homology"/>
<evidence type="ECO:0000313" key="9">
    <source>
        <dbReference type="Proteomes" id="UP000181941"/>
    </source>
</evidence>
<dbReference type="GO" id="GO:0005886">
    <property type="term" value="C:plasma membrane"/>
    <property type="evidence" value="ECO:0007669"/>
    <property type="project" value="UniProtKB-SubCell"/>
</dbReference>
<gene>
    <name evidence="7" type="primary">atpH</name>
    <name evidence="8" type="ORF">AUJ23_01895</name>
</gene>
<organism evidence="8 9">
    <name type="scientific">Candidatus Magasanikbacteria bacterium CG1_02_32_51</name>
    <dbReference type="NCBI Taxonomy" id="1805238"/>
    <lineage>
        <taxon>Bacteria</taxon>
        <taxon>Candidatus Magasanikiibacteriota</taxon>
    </lineage>
</organism>
<evidence type="ECO:0000256" key="4">
    <source>
        <dbReference type="ARBA" id="ARBA00023065"/>
    </source>
</evidence>
<evidence type="ECO:0000256" key="6">
    <source>
        <dbReference type="ARBA" id="ARBA00023310"/>
    </source>
</evidence>
<evidence type="ECO:0000256" key="1">
    <source>
        <dbReference type="ARBA" id="ARBA00004370"/>
    </source>
</evidence>
<dbReference type="InterPro" id="IPR000711">
    <property type="entry name" value="ATPase_OSCP/dsu"/>
</dbReference>
<dbReference type="GO" id="GO:0046933">
    <property type="term" value="F:proton-transporting ATP synthase activity, rotational mechanism"/>
    <property type="evidence" value="ECO:0007669"/>
    <property type="project" value="UniProtKB-UniRule"/>
</dbReference>
<evidence type="ECO:0000256" key="7">
    <source>
        <dbReference type="HAMAP-Rule" id="MF_01416"/>
    </source>
</evidence>